<proteinExistence type="predicted"/>
<evidence type="ECO:0000313" key="2">
    <source>
        <dbReference type="Proteomes" id="UP001162162"/>
    </source>
</evidence>
<dbReference type="PANTHER" id="PTHR46060:SF1">
    <property type="entry name" value="MARINER MOS1 TRANSPOSASE-LIKE PROTEIN"/>
    <property type="match status" value="1"/>
</dbReference>
<keyword evidence="2" id="KW-1185">Reference proteome</keyword>
<gene>
    <name evidence="1" type="ORF">NQ318_016175</name>
</gene>
<sequence>MQRTIEQRFAIKFCAGLEKSGTDTLGAIHQWHKLFKNGRESVKDEPCAGWPSTSGTDDNMQRVREVLNSDRRLSMRMIELALIR</sequence>
<dbReference type="Proteomes" id="UP001162162">
    <property type="component" value="Unassembled WGS sequence"/>
</dbReference>
<dbReference type="EMBL" id="JAPWTK010000264">
    <property type="protein sequence ID" value="KAJ8944194.1"/>
    <property type="molecule type" value="Genomic_DNA"/>
</dbReference>
<accession>A0AAV8XYL6</accession>
<dbReference type="PANTHER" id="PTHR46060">
    <property type="entry name" value="MARINER MOS1 TRANSPOSASE-LIKE PROTEIN"/>
    <property type="match status" value="1"/>
</dbReference>
<evidence type="ECO:0008006" key="3">
    <source>
        <dbReference type="Google" id="ProtNLM"/>
    </source>
</evidence>
<evidence type="ECO:0000313" key="1">
    <source>
        <dbReference type="EMBL" id="KAJ8944194.1"/>
    </source>
</evidence>
<dbReference type="InterPro" id="IPR052709">
    <property type="entry name" value="Transposase-MT_Hybrid"/>
</dbReference>
<organism evidence="1 2">
    <name type="scientific">Aromia moschata</name>
    <dbReference type="NCBI Taxonomy" id="1265417"/>
    <lineage>
        <taxon>Eukaryota</taxon>
        <taxon>Metazoa</taxon>
        <taxon>Ecdysozoa</taxon>
        <taxon>Arthropoda</taxon>
        <taxon>Hexapoda</taxon>
        <taxon>Insecta</taxon>
        <taxon>Pterygota</taxon>
        <taxon>Neoptera</taxon>
        <taxon>Endopterygota</taxon>
        <taxon>Coleoptera</taxon>
        <taxon>Polyphaga</taxon>
        <taxon>Cucujiformia</taxon>
        <taxon>Chrysomeloidea</taxon>
        <taxon>Cerambycidae</taxon>
        <taxon>Cerambycinae</taxon>
        <taxon>Callichromatini</taxon>
        <taxon>Aromia</taxon>
    </lineage>
</organism>
<name>A0AAV8XYL6_9CUCU</name>
<comment type="caution">
    <text evidence="1">The sequence shown here is derived from an EMBL/GenBank/DDBJ whole genome shotgun (WGS) entry which is preliminary data.</text>
</comment>
<protein>
    <recommendedName>
        <fullName evidence="3">Mos1 transposase HTH domain-containing protein</fullName>
    </recommendedName>
</protein>
<dbReference type="AlphaFoldDB" id="A0AAV8XYL6"/>
<reference evidence="1" key="1">
    <citation type="journal article" date="2023" name="Insect Mol. Biol.">
        <title>Genome sequencing provides insights into the evolution of gene families encoding plant cell wall-degrading enzymes in longhorned beetles.</title>
        <authorList>
            <person name="Shin N.R."/>
            <person name="Okamura Y."/>
            <person name="Kirsch R."/>
            <person name="Pauchet Y."/>
        </authorList>
    </citation>
    <scope>NUCLEOTIDE SEQUENCE</scope>
    <source>
        <strain evidence="1">AMC_N1</strain>
    </source>
</reference>